<dbReference type="InterPro" id="IPR002716">
    <property type="entry name" value="PIN_dom"/>
</dbReference>
<organism evidence="2 3">
    <name type="scientific">Mucilaginibacter oryzae</name>
    <dbReference type="NCBI Taxonomy" id="468058"/>
    <lineage>
        <taxon>Bacteria</taxon>
        <taxon>Pseudomonadati</taxon>
        <taxon>Bacteroidota</taxon>
        <taxon>Sphingobacteriia</taxon>
        <taxon>Sphingobacteriales</taxon>
        <taxon>Sphingobacteriaceae</taxon>
        <taxon>Mucilaginibacter</taxon>
    </lineage>
</organism>
<evidence type="ECO:0000259" key="1">
    <source>
        <dbReference type="Pfam" id="PF01850"/>
    </source>
</evidence>
<evidence type="ECO:0000313" key="3">
    <source>
        <dbReference type="Proteomes" id="UP000245678"/>
    </source>
</evidence>
<dbReference type="AlphaFoldDB" id="A0A316HBD9"/>
<dbReference type="InterPro" id="IPR052919">
    <property type="entry name" value="TA_system_RNase"/>
</dbReference>
<dbReference type="InterPro" id="IPR029060">
    <property type="entry name" value="PIN-like_dom_sf"/>
</dbReference>
<dbReference type="CDD" id="cd09872">
    <property type="entry name" value="PIN_Sll0205-like"/>
    <property type="match status" value="1"/>
</dbReference>
<dbReference type="PANTHER" id="PTHR36173:SF2">
    <property type="entry name" value="RIBONUCLEASE VAPC16"/>
    <property type="match status" value="1"/>
</dbReference>
<dbReference type="Proteomes" id="UP000245678">
    <property type="component" value="Unassembled WGS sequence"/>
</dbReference>
<dbReference type="RefSeq" id="WP_109608336.1">
    <property type="nucleotide sequence ID" value="NZ_QGHA01000004.1"/>
</dbReference>
<gene>
    <name evidence="2" type="ORF">LX99_02711</name>
</gene>
<dbReference type="Gene3D" id="3.40.50.1010">
    <property type="entry name" value="5'-nuclease"/>
    <property type="match status" value="1"/>
</dbReference>
<dbReference type="EMBL" id="QGHA01000004">
    <property type="protein sequence ID" value="PWK77826.1"/>
    <property type="molecule type" value="Genomic_DNA"/>
</dbReference>
<comment type="caution">
    <text evidence="2">The sequence shown here is derived from an EMBL/GenBank/DDBJ whole genome shotgun (WGS) entry which is preliminary data.</text>
</comment>
<accession>A0A316HBD9</accession>
<feature type="domain" description="PIN" evidence="1">
    <location>
        <begin position="3"/>
        <end position="122"/>
    </location>
</feature>
<dbReference type="InterPro" id="IPR041705">
    <property type="entry name" value="PIN_Sll0205"/>
</dbReference>
<proteinExistence type="predicted"/>
<sequence length="127" mass="14709">MNYLLDTHAFLWYIDGSTELSLLARAIIEDKNTVKFISTATLWEISIKISLRKLTLTLNFEALPDFITSNMFNDLAIKFKHLQQLGKLEHYHRDPFDRLIIAQAVTENLTIISADQHFAAYPVNIVW</sequence>
<evidence type="ECO:0000313" key="2">
    <source>
        <dbReference type="EMBL" id="PWK77826.1"/>
    </source>
</evidence>
<name>A0A316HBD9_9SPHI</name>
<keyword evidence="3" id="KW-1185">Reference proteome</keyword>
<protein>
    <submittedName>
        <fullName evidence="2">PIN domain nuclease of toxin-antitoxin system</fullName>
    </submittedName>
</protein>
<dbReference type="SUPFAM" id="SSF88723">
    <property type="entry name" value="PIN domain-like"/>
    <property type="match status" value="1"/>
</dbReference>
<dbReference type="Pfam" id="PF01850">
    <property type="entry name" value="PIN"/>
    <property type="match status" value="1"/>
</dbReference>
<dbReference type="PANTHER" id="PTHR36173">
    <property type="entry name" value="RIBONUCLEASE VAPC16-RELATED"/>
    <property type="match status" value="1"/>
</dbReference>
<reference evidence="2 3" key="1">
    <citation type="submission" date="2018-05" db="EMBL/GenBank/DDBJ databases">
        <title>Genomic Encyclopedia of Archaeal and Bacterial Type Strains, Phase II (KMG-II): from individual species to whole genera.</title>
        <authorList>
            <person name="Goeker M."/>
        </authorList>
    </citation>
    <scope>NUCLEOTIDE SEQUENCE [LARGE SCALE GENOMIC DNA]</scope>
    <source>
        <strain evidence="2 3">DSM 19975</strain>
    </source>
</reference>